<gene>
    <name evidence="2" type="ORF">M5X16_16360</name>
    <name evidence="3" type="ORF">PC41400_25295</name>
</gene>
<evidence type="ECO:0000313" key="2">
    <source>
        <dbReference type="EMBL" id="MCY9597335.1"/>
    </source>
</evidence>
<dbReference type="AlphaFoldDB" id="A0A410X2J0"/>
<evidence type="ECO:0000313" key="4">
    <source>
        <dbReference type="Proteomes" id="UP000288943"/>
    </source>
</evidence>
<dbReference type="RefSeq" id="WP_042233375.1">
    <property type="nucleotide sequence ID" value="NZ_CP026520.1"/>
</dbReference>
<dbReference type="EMBL" id="JAMDMJ010000020">
    <property type="protein sequence ID" value="MCY9597335.1"/>
    <property type="molecule type" value="Genomic_DNA"/>
</dbReference>
<evidence type="ECO:0000313" key="5">
    <source>
        <dbReference type="Proteomes" id="UP001527202"/>
    </source>
</evidence>
<dbReference type="EMBL" id="CP026520">
    <property type="protein sequence ID" value="QAV20819.1"/>
    <property type="molecule type" value="Genomic_DNA"/>
</dbReference>
<dbReference type="Proteomes" id="UP000288943">
    <property type="component" value="Chromosome"/>
</dbReference>
<organism evidence="3 4">
    <name type="scientific">Paenibacillus chitinolyticus</name>
    <dbReference type="NCBI Taxonomy" id="79263"/>
    <lineage>
        <taxon>Bacteria</taxon>
        <taxon>Bacillati</taxon>
        <taxon>Bacillota</taxon>
        <taxon>Bacilli</taxon>
        <taxon>Bacillales</taxon>
        <taxon>Paenibacillaceae</taxon>
        <taxon>Paenibacillus</taxon>
    </lineage>
</organism>
<feature type="transmembrane region" description="Helical" evidence="1">
    <location>
        <begin position="30"/>
        <end position="49"/>
    </location>
</feature>
<accession>A0A410X2J0</accession>
<keyword evidence="5" id="KW-1185">Reference proteome</keyword>
<proteinExistence type="predicted"/>
<feature type="transmembrane region" description="Helical" evidence="1">
    <location>
        <begin position="139"/>
        <end position="160"/>
    </location>
</feature>
<dbReference type="OrthoDB" id="37447at2"/>
<dbReference type="GeneID" id="95378110"/>
<evidence type="ECO:0000256" key="1">
    <source>
        <dbReference type="SAM" id="Phobius"/>
    </source>
</evidence>
<dbReference type="Proteomes" id="UP001527202">
    <property type="component" value="Unassembled WGS sequence"/>
</dbReference>
<dbReference type="Pfam" id="PF17248">
    <property type="entry name" value="DUF5317"/>
    <property type="match status" value="1"/>
</dbReference>
<feature type="transmembrane region" description="Helical" evidence="1">
    <location>
        <begin position="79"/>
        <end position="99"/>
    </location>
</feature>
<reference evidence="2 5" key="2">
    <citation type="submission" date="2022-05" db="EMBL/GenBank/DDBJ databases">
        <title>Genome Sequencing of Bee-Associated Microbes.</title>
        <authorList>
            <person name="Dunlap C."/>
        </authorList>
    </citation>
    <scope>NUCLEOTIDE SEQUENCE [LARGE SCALE GENOMIC DNA]</scope>
    <source>
        <strain evidence="2 5">NRRL B-23120</strain>
    </source>
</reference>
<dbReference type="KEGG" id="pchi:PC41400_25295"/>
<evidence type="ECO:0000313" key="3">
    <source>
        <dbReference type="EMBL" id="QAV20819.1"/>
    </source>
</evidence>
<feature type="transmembrane region" description="Helical" evidence="1">
    <location>
        <begin position="55"/>
        <end position="72"/>
    </location>
</feature>
<keyword evidence="1" id="KW-0472">Membrane</keyword>
<reference evidence="3 4" key="1">
    <citation type="submission" date="2018-01" db="EMBL/GenBank/DDBJ databases">
        <title>The whole genome sequencing and assembly of Paenibacillus chitinolyticus KCCM 41400 strain.</title>
        <authorList>
            <person name="Kim J.-Y."/>
            <person name="Park M.-K."/>
            <person name="Lee Y.-J."/>
            <person name="Yi H."/>
            <person name="Bahn Y.-S."/>
            <person name="Kim J.F."/>
            <person name="Lee D.-W."/>
        </authorList>
    </citation>
    <scope>NUCLEOTIDE SEQUENCE [LARGE SCALE GENOMIC DNA]</scope>
    <source>
        <strain evidence="3 4">KCCM 41400</strain>
    </source>
</reference>
<dbReference type="InterPro" id="IPR035168">
    <property type="entry name" value="DUF5317"/>
</dbReference>
<sequence>MIYFIVLAVVITLLSGRNPLSMIEKVNFRLPYLLLGSFAAQIVIFILAARTNRTYPYWTEAAILAVLLFLWLNRKVSGISLIFLGAIWNWTALVIHGGLMPVSDTALAWAGLGSLPENEPRHQLMEASAFWWMGDWIPLVRRVISIGDVGIGAGLVRFMLGNSVKRRKNEGP</sequence>
<protein>
    <submittedName>
        <fullName evidence="2">DUF5317 domain-containing protein</fullName>
    </submittedName>
</protein>
<name>A0A410X2J0_9BACL</name>
<keyword evidence="1" id="KW-0812">Transmembrane</keyword>
<keyword evidence="1" id="KW-1133">Transmembrane helix</keyword>